<dbReference type="Proteomes" id="UP000255317">
    <property type="component" value="Unassembled WGS sequence"/>
</dbReference>
<sequence length="47" mass="5532">MIPKNNIYTLSLPDTIRAFALIEEYLCKKTKISAYREKPQRVTFVLN</sequence>
<reference evidence="1 2" key="1">
    <citation type="submission" date="2018-07" db="EMBL/GenBank/DDBJ databases">
        <title>Genomic Encyclopedia of Type Strains, Phase IV (KMG-IV): sequencing the most valuable type-strain genomes for metagenomic binning, comparative biology and taxonomic classification.</title>
        <authorList>
            <person name="Goeker M."/>
        </authorList>
    </citation>
    <scope>NUCLEOTIDE SEQUENCE [LARGE SCALE GENOMIC DNA]</scope>
    <source>
        <strain evidence="1 2">DSM 101478</strain>
    </source>
</reference>
<name>A0A370QB04_9FLAO</name>
<dbReference type="AlphaFoldDB" id="A0A370QB04"/>
<gene>
    <name evidence="1" type="ORF">C8D94_103380</name>
</gene>
<evidence type="ECO:0000313" key="1">
    <source>
        <dbReference type="EMBL" id="RDK85553.1"/>
    </source>
</evidence>
<evidence type="ECO:0000313" key="2">
    <source>
        <dbReference type="Proteomes" id="UP000255317"/>
    </source>
</evidence>
<organism evidence="1 2">
    <name type="scientific">Marinirhabdus gelatinilytica</name>
    <dbReference type="NCBI Taxonomy" id="1703343"/>
    <lineage>
        <taxon>Bacteria</taxon>
        <taxon>Pseudomonadati</taxon>
        <taxon>Bacteroidota</taxon>
        <taxon>Flavobacteriia</taxon>
        <taxon>Flavobacteriales</taxon>
        <taxon>Flavobacteriaceae</taxon>
    </lineage>
</organism>
<accession>A0A370QB04</accession>
<proteinExistence type="predicted"/>
<keyword evidence="2" id="KW-1185">Reference proteome</keyword>
<comment type="caution">
    <text evidence="1">The sequence shown here is derived from an EMBL/GenBank/DDBJ whole genome shotgun (WGS) entry which is preliminary data.</text>
</comment>
<dbReference type="EMBL" id="QRAO01000003">
    <property type="protein sequence ID" value="RDK85553.1"/>
    <property type="molecule type" value="Genomic_DNA"/>
</dbReference>
<protein>
    <submittedName>
        <fullName evidence="1">Uncharacterized protein</fullName>
    </submittedName>
</protein>